<accession>A0A9E4ZJN1</accession>
<reference evidence="1" key="1">
    <citation type="journal article" date="2021" name="mSystems">
        <title>Bacteria and Archaea Synergistically Convert Glycine Betaine to Biogenic Methane in the Formosa Cold Seep of the South China Sea.</title>
        <authorList>
            <person name="Li L."/>
            <person name="Zhang W."/>
            <person name="Zhang S."/>
            <person name="Song L."/>
            <person name="Sun Q."/>
            <person name="Zhang H."/>
            <person name="Xiang H."/>
            <person name="Dong X."/>
        </authorList>
    </citation>
    <scope>NUCLEOTIDE SEQUENCE</scope>
    <source>
        <strain evidence="1">LLY</strain>
    </source>
</reference>
<proteinExistence type="predicted"/>
<dbReference type="RefSeq" id="WP_250869037.1">
    <property type="nucleotide sequence ID" value="NZ_JAGSOI010000065.1"/>
</dbReference>
<dbReference type="AlphaFoldDB" id="A0A9E4ZJN1"/>
<evidence type="ECO:0000313" key="2">
    <source>
        <dbReference type="Proteomes" id="UP001056766"/>
    </source>
</evidence>
<reference evidence="1" key="2">
    <citation type="submission" date="2021-04" db="EMBL/GenBank/DDBJ databases">
        <authorList>
            <person name="Dong X."/>
        </authorList>
    </citation>
    <scope>NUCLEOTIDE SEQUENCE</scope>
    <source>
        <strain evidence="1">LLY</strain>
    </source>
</reference>
<dbReference type="EMBL" id="JAGSOI010000065">
    <property type="protein sequence ID" value="MCM1987694.1"/>
    <property type="molecule type" value="Genomic_DNA"/>
</dbReference>
<name>A0A9E4ZJN1_9EURY</name>
<dbReference type="Proteomes" id="UP001056766">
    <property type="component" value="Unassembled WGS sequence"/>
</dbReference>
<comment type="caution">
    <text evidence="1">The sequence shown here is derived from an EMBL/GenBank/DDBJ whole genome shotgun (WGS) entry which is preliminary data.</text>
</comment>
<keyword evidence="2" id="KW-1185">Reference proteome</keyword>
<organism evidence="1 2">
    <name type="scientific">Methanococcoides seepicolus</name>
    <dbReference type="NCBI Taxonomy" id="2828780"/>
    <lineage>
        <taxon>Archaea</taxon>
        <taxon>Methanobacteriati</taxon>
        <taxon>Methanobacteriota</taxon>
        <taxon>Stenosarchaea group</taxon>
        <taxon>Methanomicrobia</taxon>
        <taxon>Methanosarcinales</taxon>
        <taxon>Methanosarcinaceae</taxon>
        <taxon>Methanococcoides</taxon>
    </lineage>
</organism>
<sequence>MDGIFGEVVFTYTSEQVVEDGILFDILQINPEWEKGIIRYITTNLMSQGYMDDDINVPNLLDLLNQANAIVRQASNGSKDKPESFYSGEIELPSGKKQQIFISLNELGKYTIMLPEDY</sequence>
<evidence type="ECO:0000313" key="1">
    <source>
        <dbReference type="EMBL" id="MCM1987694.1"/>
    </source>
</evidence>
<protein>
    <submittedName>
        <fullName evidence="1">Uncharacterized protein</fullName>
    </submittedName>
</protein>
<gene>
    <name evidence="1" type="ORF">KDK67_12000</name>
</gene>